<keyword evidence="1" id="KW-0812">Transmembrane</keyword>
<name>A0A2A2HZA8_9GAMM</name>
<comment type="caution">
    <text evidence="2">The sequence shown here is derived from an EMBL/GenBank/DDBJ whole genome shotgun (WGS) entry which is preliminary data.</text>
</comment>
<dbReference type="RefSeq" id="WP_095611924.1">
    <property type="nucleotide sequence ID" value="NZ_NMPM01000084.1"/>
</dbReference>
<reference evidence="3 5" key="2">
    <citation type="submission" date="2018-04" db="EMBL/GenBank/DDBJ databases">
        <title>Genomic Encyclopedia of Type Strains, Phase IV (KMG-IV): sequencing the most valuable type-strain genomes for metagenomic binning, comparative biology and taxonomic classification.</title>
        <authorList>
            <person name="Goeker M."/>
        </authorList>
    </citation>
    <scope>NUCLEOTIDE SEQUENCE [LARGE SCALE GENOMIC DNA]</scope>
    <source>
        <strain evidence="3 5">DSM 28688</strain>
    </source>
</reference>
<proteinExistence type="predicted"/>
<evidence type="ECO:0000313" key="2">
    <source>
        <dbReference type="EMBL" id="PAV25021.1"/>
    </source>
</evidence>
<protein>
    <submittedName>
        <fullName evidence="3">Prepilin-type N-terminal cleavage/methylation domain-containing protein</fullName>
    </submittedName>
</protein>
<organism evidence="2 4">
    <name type="scientific">Tamilnaduibacter salinus</name>
    <dbReference type="NCBI Taxonomy" id="1484056"/>
    <lineage>
        <taxon>Bacteria</taxon>
        <taxon>Pseudomonadati</taxon>
        <taxon>Pseudomonadota</taxon>
        <taxon>Gammaproteobacteria</taxon>
        <taxon>Pseudomonadales</taxon>
        <taxon>Marinobacteraceae</taxon>
        <taxon>Tamilnaduibacter</taxon>
    </lineage>
</organism>
<dbReference type="Proteomes" id="UP000245887">
    <property type="component" value="Unassembled WGS sequence"/>
</dbReference>
<dbReference type="NCBIfam" id="TIGR02532">
    <property type="entry name" value="IV_pilin_GFxxxE"/>
    <property type="match status" value="1"/>
</dbReference>
<evidence type="ECO:0000313" key="5">
    <source>
        <dbReference type="Proteomes" id="UP000245887"/>
    </source>
</evidence>
<gene>
    <name evidence="3" type="ORF">C8D92_101279</name>
    <name evidence="2" type="ORF">CF392_13205</name>
</gene>
<dbReference type="Proteomes" id="UP000218332">
    <property type="component" value="Unassembled WGS sequence"/>
</dbReference>
<dbReference type="AlphaFoldDB" id="A0A2A2HZA8"/>
<keyword evidence="1" id="KW-0472">Membrane</keyword>
<keyword evidence="1" id="KW-1133">Transmembrane helix</keyword>
<evidence type="ECO:0000313" key="4">
    <source>
        <dbReference type="Proteomes" id="UP000218332"/>
    </source>
</evidence>
<dbReference type="OrthoDB" id="6388213at2"/>
<reference evidence="2 4" key="1">
    <citation type="submission" date="2017-07" db="EMBL/GenBank/DDBJ databases">
        <title>Tamlnaduibacter salinus (Mi-7) genome sequencing.</title>
        <authorList>
            <person name="Verma A."/>
            <person name="Krishnamurthi S."/>
        </authorList>
    </citation>
    <scope>NUCLEOTIDE SEQUENCE [LARGE SCALE GENOMIC DNA]</scope>
    <source>
        <strain evidence="2 4">Mi-7</strain>
    </source>
</reference>
<feature type="transmembrane region" description="Helical" evidence="1">
    <location>
        <begin position="12"/>
        <end position="33"/>
    </location>
</feature>
<evidence type="ECO:0000256" key="1">
    <source>
        <dbReference type="SAM" id="Phobius"/>
    </source>
</evidence>
<accession>A0A2A2HZA8</accession>
<dbReference type="Pfam" id="PF07963">
    <property type="entry name" value="N_methyl"/>
    <property type="match status" value="1"/>
</dbReference>
<dbReference type="EMBL" id="NMPM01000084">
    <property type="protein sequence ID" value="PAV25021.1"/>
    <property type="molecule type" value="Genomic_DNA"/>
</dbReference>
<dbReference type="EMBL" id="QEKQ01000001">
    <property type="protein sequence ID" value="PVY79073.1"/>
    <property type="molecule type" value="Genomic_DNA"/>
</dbReference>
<dbReference type="InterPro" id="IPR012902">
    <property type="entry name" value="N_methyl_site"/>
</dbReference>
<sequence>MSQRCEKGMTLMELLVAMVIGSLVITLVVRGLGLSLNLYDRVAKITSSVDVRFREAQWWTGSIASLVPCTDIRHCVEGTSTELVGYTFAPILDSAGKRTPITWRLQERPGESVLTYREGNNAASTPLEMNLALPRDAAFGYLQPDGEWVNEWGGDGGTTRLPVAVRIEDASGGVWAFGATMQRPYGRDDYRDMLGE</sequence>
<evidence type="ECO:0000313" key="3">
    <source>
        <dbReference type="EMBL" id="PVY79073.1"/>
    </source>
</evidence>
<keyword evidence="4" id="KW-1185">Reference proteome</keyword>